<feature type="chain" id="PRO_5011514387" evidence="2">
    <location>
        <begin position="19"/>
        <end position="210"/>
    </location>
</feature>
<feature type="signal peptide" evidence="2">
    <location>
        <begin position="1"/>
        <end position="18"/>
    </location>
</feature>
<dbReference type="AlphaFoldDB" id="A0A1H8Z1C9"/>
<keyword evidence="1" id="KW-0802">TPR repeat</keyword>
<dbReference type="Gene3D" id="1.25.40.10">
    <property type="entry name" value="Tetratricopeptide repeat domain"/>
    <property type="match status" value="2"/>
</dbReference>
<dbReference type="InterPro" id="IPR019734">
    <property type="entry name" value="TPR_rpt"/>
</dbReference>
<dbReference type="OrthoDB" id="9776208at2"/>
<proteinExistence type="predicted"/>
<reference evidence="3 4" key="1">
    <citation type="submission" date="2016-10" db="EMBL/GenBank/DDBJ databases">
        <authorList>
            <person name="de Groot N.N."/>
        </authorList>
    </citation>
    <scope>NUCLEOTIDE SEQUENCE [LARGE SCALE GENOMIC DNA]</scope>
    <source>
        <strain evidence="3 4">DSM 27078</strain>
    </source>
</reference>
<dbReference type="STRING" id="1299341.SAMN05444005_101426"/>
<gene>
    <name evidence="3" type="ORF">SAMN05444005_101426</name>
</gene>
<dbReference type="SMART" id="SM00028">
    <property type="entry name" value="TPR"/>
    <property type="match status" value="3"/>
</dbReference>
<feature type="repeat" description="TPR" evidence="1">
    <location>
        <begin position="91"/>
        <end position="124"/>
    </location>
</feature>
<protein>
    <submittedName>
        <fullName evidence="3">Tetratricopeptide repeat-containing protein</fullName>
    </submittedName>
</protein>
<dbReference type="Pfam" id="PF13181">
    <property type="entry name" value="TPR_8"/>
    <property type="match status" value="2"/>
</dbReference>
<keyword evidence="2" id="KW-0732">Signal</keyword>
<sequence>MKKYFLIVVLLIVGSSFSQNKKFEELFNNGMSHYNKKDLDKAIVAFEKAKKQDSLNDKTYRYLGFCYEKKFEIEKTIENYEKAIVLNKENGDLLLNLGLNYKFSRKFDKAIECYLKYIDFNSESEQGYVCAAITYSKLDNYIESNKYALIALEKAKTTNPNLVLDIKFTLAYNYYFLEEKKLAKDLFEELIKNNYDISNDDILNDLGLKK</sequence>
<accession>A0A1H8Z1C9</accession>
<dbReference type="Proteomes" id="UP000198648">
    <property type="component" value="Unassembled WGS sequence"/>
</dbReference>
<evidence type="ECO:0000256" key="2">
    <source>
        <dbReference type="SAM" id="SignalP"/>
    </source>
</evidence>
<evidence type="ECO:0000256" key="1">
    <source>
        <dbReference type="PROSITE-ProRule" id="PRU00339"/>
    </source>
</evidence>
<dbReference type="PROSITE" id="PS50005">
    <property type="entry name" value="TPR"/>
    <property type="match status" value="2"/>
</dbReference>
<evidence type="ECO:0000313" key="4">
    <source>
        <dbReference type="Proteomes" id="UP000198648"/>
    </source>
</evidence>
<dbReference type="EMBL" id="FOEI01000001">
    <property type="protein sequence ID" value="SEP58244.1"/>
    <property type="molecule type" value="Genomic_DNA"/>
</dbReference>
<evidence type="ECO:0000313" key="3">
    <source>
        <dbReference type="EMBL" id="SEP58244.1"/>
    </source>
</evidence>
<name>A0A1H8Z1C9_9FLAO</name>
<dbReference type="SUPFAM" id="SSF48452">
    <property type="entry name" value="TPR-like"/>
    <property type="match status" value="1"/>
</dbReference>
<organism evidence="3 4">
    <name type="scientific">Flavobacterium urocaniciphilum</name>
    <dbReference type="NCBI Taxonomy" id="1299341"/>
    <lineage>
        <taxon>Bacteria</taxon>
        <taxon>Pseudomonadati</taxon>
        <taxon>Bacteroidota</taxon>
        <taxon>Flavobacteriia</taxon>
        <taxon>Flavobacteriales</taxon>
        <taxon>Flavobacteriaceae</taxon>
        <taxon>Flavobacterium</taxon>
    </lineage>
</organism>
<dbReference type="RefSeq" id="WP_091464539.1">
    <property type="nucleotide sequence ID" value="NZ_FOEI01000001.1"/>
</dbReference>
<keyword evidence="4" id="KW-1185">Reference proteome</keyword>
<dbReference type="InterPro" id="IPR011990">
    <property type="entry name" value="TPR-like_helical_dom_sf"/>
</dbReference>
<feature type="repeat" description="TPR" evidence="1">
    <location>
        <begin position="57"/>
        <end position="90"/>
    </location>
</feature>